<evidence type="ECO:0000313" key="3">
    <source>
        <dbReference type="Proteomes" id="UP001481413"/>
    </source>
</evidence>
<dbReference type="InterPro" id="IPR029044">
    <property type="entry name" value="Nucleotide-diphossugar_trans"/>
</dbReference>
<evidence type="ECO:0000259" key="1">
    <source>
        <dbReference type="Pfam" id="PF00535"/>
    </source>
</evidence>
<dbReference type="RefSeq" id="WP_353295702.1">
    <property type="nucleotide sequence ID" value="NZ_BAABWH010000008.1"/>
</dbReference>
<dbReference type="InterPro" id="IPR001173">
    <property type="entry name" value="Glyco_trans_2-like"/>
</dbReference>
<dbReference type="Proteomes" id="UP001481413">
    <property type="component" value="Unassembled WGS sequence"/>
</dbReference>
<dbReference type="SUPFAM" id="SSF53448">
    <property type="entry name" value="Nucleotide-diphospho-sugar transferases"/>
    <property type="match status" value="1"/>
</dbReference>
<accession>A0ABQ0A257</accession>
<name>A0ABQ0A257_9GAMM</name>
<protein>
    <submittedName>
        <fullName evidence="2">Glycosyltransferase</fullName>
    </submittedName>
</protein>
<sequence>MDNRNVTHKVTVITGYYNRADSLRLTIESILQQDYDDFELIVFNDCSTDNTKELLDNLVSEYNDPRLKIRHHSQNKGFTLGMIEAIQSSQSEYVCVQGSGDVSLPGRIRKQAEVLDNNPAVGVVGCYYENYIETLGVSRFRDKVADDMTFEDLLEENVFSHGEVMFRRSSYEEVGGYRKEFVNCQDYDLWLRMIKVCEFRSVKELLYRRYVRYDGVSYNPKSFLRQVRYACLCRDLASMETDEERTLLGKISPASLESLVPLSEFRVQKQVYSAVLRSMAFDGRSEAVTLIRHGVSSSVVSTILEIAVNVYSHRYAGPLRRLMSPLLGLRG</sequence>
<evidence type="ECO:0000313" key="2">
    <source>
        <dbReference type="EMBL" id="GAA6146481.1"/>
    </source>
</evidence>
<dbReference type="PANTHER" id="PTHR22916:SF3">
    <property type="entry name" value="UDP-GLCNAC:BETAGAL BETA-1,3-N-ACETYLGLUCOSAMINYLTRANSFERASE-LIKE PROTEIN 1"/>
    <property type="match status" value="1"/>
</dbReference>
<keyword evidence="3" id="KW-1185">Reference proteome</keyword>
<dbReference type="EMBL" id="BAABWH010000008">
    <property type="protein sequence ID" value="GAA6146481.1"/>
    <property type="molecule type" value="Genomic_DNA"/>
</dbReference>
<dbReference type="PANTHER" id="PTHR22916">
    <property type="entry name" value="GLYCOSYLTRANSFERASE"/>
    <property type="match status" value="1"/>
</dbReference>
<feature type="domain" description="Glycosyltransferase 2-like" evidence="1">
    <location>
        <begin position="11"/>
        <end position="174"/>
    </location>
</feature>
<gene>
    <name evidence="2" type="ORF">NBRC116585_25990</name>
</gene>
<dbReference type="Pfam" id="PF00535">
    <property type="entry name" value="Glycos_transf_2"/>
    <property type="match status" value="1"/>
</dbReference>
<reference evidence="2 3" key="1">
    <citation type="submission" date="2024-04" db="EMBL/GenBank/DDBJ databases">
        <title>Draft genome sequence of Thalassolituus maritimus NBRC 116585.</title>
        <authorList>
            <person name="Miyakawa T."/>
            <person name="Kusuya Y."/>
            <person name="Miura T."/>
        </authorList>
    </citation>
    <scope>NUCLEOTIDE SEQUENCE [LARGE SCALE GENOMIC DNA]</scope>
    <source>
        <strain evidence="2 3">5NW40-0001</strain>
    </source>
</reference>
<proteinExistence type="predicted"/>
<dbReference type="Gene3D" id="3.90.550.10">
    <property type="entry name" value="Spore Coat Polysaccharide Biosynthesis Protein SpsA, Chain A"/>
    <property type="match status" value="1"/>
</dbReference>
<comment type="caution">
    <text evidence="2">The sequence shown here is derived from an EMBL/GenBank/DDBJ whole genome shotgun (WGS) entry which is preliminary data.</text>
</comment>
<organism evidence="2 3">
    <name type="scientific">Thalassolituus maritimus</name>
    <dbReference type="NCBI Taxonomy" id="484498"/>
    <lineage>
        <taxon>Bacteria</taxon>
        <taxon>Pseudomonadati</taxon>
        <taxon>Pseudomonadota</taxon>
        <taxon>Gammaproteobacteria</taxon>
        <taxon>Oceanospirillales</taxon>
        <taxon>Oceanospirillaceae</taxon>
        <taxon>Thalassolituus</taxon>
    </lineage>
</organism>